<organism evidence="4 5">
    <name type="scientific">Patiria miniata</name>
    <name type="common">Bat star</name>
    <name type="synonym">Asterina miniata</name>
    <dbReference type="NCBI Taxonomy" id="46514"/>
    <lineage>
        <taxon>Eukaryota</taxon>
        <taxon>Metazoa</taxon>
        <taxon>Echinodermata</taxon>
        <taxon>Eleutherozoa</taxon>
        <taxon>Asterozoa</taxon>
        <taxon>Asteroidea</taxon>
        <taxon>Valvatacea</taxon>
        <taxon>Valvatida</taxon>
        <taxon>Asterinidae</taxon>
        <taxon>Patiria</taxon>
    </lineage>
</organism>
<protein>
    <recommendedName>
        <fullName evidence="3">EF-hand domain-containing protein</fullName>
    </recommendedName>
</protein>
<dbReference type="InterPro" id="IPR002048">
    <property type="entry name" value="EF_hand_dom"/>
</dbReference>
<name>A0A914BRG9_PATMI</name>
<evidence type="ECO:0000313" key="5">
    <source>
        <dbReference type="Proteomes" id="UP000887568"/>
    </source>
</evidence>
<accession>A0A914BRG9</accession>
<feature type="region of interest" description="Disordered" evidence="2">
    <location>
        <begin position="1"/>
        <end position="58"/>
    </location>
</feature>
<reference evidence="4" key="1">
    <citation type="submission" date="2022-11" db="UniProtKB">
        <authorList>
            <consortium name="EnsemblMetazoa"/>
        </authorList>
    </citation>
    <scope>IDENTIFICATION</scope>
</reference>
<dbReference type="InterPro" id="IPR018247">
    <property type="entry name" value="EF_Hand_1_Ca_BS"/>
</dbReference>
<dbReference type="GO" id="GO:0005509">
    <property type="term" value="F:calcium ion binding"/>
    <property type="evidence" value="ECO:0007669"/>
    <property type="project" value="InterPro"/>
</dbReference>
<dbReference type="AlphaFoldDB" id="A0A914BRG9"/>
<dbReference type="GeneID" id="119746156"/>
<dbReference type="InterPro" id="IPR011992">
    <property type="entry name" value="EF-hand-dom_pair"/>
</dbReference>
<dbReference type="PROSITE" id="PS50222">
    <property type="entry name" value="EF_HAND_2"/>
    <property type="match status" value="1"/>
</dbReference>
<evidence type="ECO:0000256" key="2">
    <source>
        <dbReference type="SAM" id="MobiDB-lite"/>
    </source>
</evidence>
<dbReference type="EnsemblMetazoa" id="XM_038222965.1">
    <property type="protein sequence ID" value="XP_038078893.1"/>
    <property type="gene ID" value="LOC119746156"/>
</dbReference>
<dbReference type="OrthoDB" id="6256369at2759"/>
<feature type="domain" description="EF-hand" evidence="3">
    <location>
        <begin position="58"/>
        <end position="93"/>
    </location>
</feature>
<sequence length="262" mass="28061">MDMERNSVENRADFDEKFHISNSESSSSSERGDGGSSTGSSSSADGDDHTHCDSNSTSEEGRLRRLFHTCDSDGDGFIDGHDLLAFCRELNMEDAVQDIMEQLGAGETGRISCEEFISCQRKLKGEITTCLAKQDSGLSSHPGSLGELDAKLEGQGSVGMGSDPNLPQGVLNKYGSWPNSDNSLASSAARESWERDSGARDMSPEPGAFLQKLMESANSSSTSGGGNFLELANTDCKPMSKPFSKMFSTSTILSSQFEEKTS</sequence>
<dbReference type="Gene3D" id="1.10.238.10">
    <property type="entry name" value="EF-hand"/>
    <property type="match status" value="1"/>
</dbReference>
<feature type="compositionally biased region" description="Basic and acidic residues" evidence="2">
    <location>
        <begin position="191"/>
        <end position="203"/>
    </location>
</feature>
<dbReference type="Pfam" id="PF13499">
    <property type="entry name" value="EF-hand_7"/>
    <property type="match status" value="1"/>
</dbReference>
<dbReference type="SMART" id="SM00054">
    <property type="entry name" value="EFh"/>
    <property type="match status" value="1"/>
</dbReference>
<keyword evidence="5" id="KW-1185">Reference proteome</keyword>
<keyword evidence="1" id="KW-0106">Calcium</keyword>
<proteinExistence type="predicted"/>
<dbReference type="CDD" id="cd00051">
    <property type="entry name" value="EFh"/>
    <property type="match status" value="1"/>
</dbReference>
<feature type="compositionally biased region" description="Basic and acidic residues" evidence="2">
    <location>
        <begin position="1"/>
        <end position="19"/>
    </location>
</feature>
<dbReference type="OMA" id="WDSGARD"/>
<dbReference type="Proteomes" id="UP000887568">
    <property type="component" value="Unplaced"/>
</dbReference>
<feature type="region of interest" description="Disordered" evidence="2">
    <location>
        <begin position="181"/>
        <end position="205"/>
    </location>
</feature>
<evidence type="ECO:0000256" key="1">
    <source>
        <dbReference type="ARBA" id="ARBA00022837"/>
    </source>
</evidence>
<evidence type="ECO:0000313" key="4">
    <source>
        <dbReference type="EnsemblMetazoa" id="XP_038078893.1"/>
    </source>
</evidence>
<dbReference type="PROSITE" id="PS00018">
    <property type="entry name" value="EF_HAND_1"/>
    <property type="match status" value="1"/>
</dbReference>
<dbReference type="RefSeq" id="XP_038078893.1">
    <property type="nucleotide sequence ID" value="XM_038222965.1"/>
</dbReference>
<evidence type="ECO:0000259" key="3">
    <source>
        <dbReference type="PROSITE" id="PS50222"/>
    </source>
</evidence>
<dbReference type="SUPFAM" id="SSF47473">
    <property type="entry name" value="EF-hand"/>
    <property type="match status" value="1"/>
</dbReference>